<name>U9T398_RHIID</name>
<evidence type="ECO:0000313" key="1">
    <source>
        <dbReference type="EMBL" id="ESA01847.1"/>
    </source>
</evidence>
<dbReference type="EMBL" id="KI296165">
    <property type="protein sequence ID" value="ESA01847.1"/>
    <property type="molecule type" value="Genomic_DNA"/>
</dbReference>
<proteinExistence type="predicted"/>
<protein>
    <submittedName>
        <fullName evidence="1">Uncharacterized protein</fullName>
    </submittedName>
</protein>
<gene>
    <name evidence="1" type="ORF">GLOINDRAFT_7097</name>
</gene>
<dbReference type="AlphaFoldDB" id="U9T398"/>
<dbReference type="HOGENOM" id="CLU_2098129_0_0_1"/>
<sequence>MALDSNFLLIGCFDSTANFIFCKLGLGFSLGVVNLEELDLFFRTDLNLILTGPFFGKCEFGDYFLACGGNVMMTGTSTTLGPRLPTVSPVESAGVTWCVTCQKVKNQAPIGHQSDS</sequence>
<organism evidence="1">
    <name type="scientific">Rhizophagus irregularis (strain DAOM 181602 / DAOM 197198 / MUCL 43194)</name>
    <name type="common">Arbuscular mycorrhizal fungus</name>
    <name type="synonym">Glomus intraradices</name>
    <dbReference type="NCBI Taxonomy" id="747089"/>
    <lineage>
        <taxon>Eukaryota</taxon>
        <taxon>Fungi</taxon>
        <taxon>Fungi incertae sedis</taxon>
        <taxon>Mucoromycota</taxon>
        <taxon>Glomeromycotina</taxon>
        <taxon>Glomeromycetes</taxon>
        <taxon>Glomerales</taxon>
        <taxon>Glomeraceae</taxon>
        <taxon>Rhizophagus</taxon>
    </lineage>
</organism>
<accession>U9T398</accession>
<reference evidence="1" key="1">
    <citation type="submission" date="2013-07" db="EMBL/GenBank/DDBJ databases">
        <title>The genome of an arbuscular mycorrhizal fungus provides insights into the evolution of the oldest plant symbiosis.</title>
        <authorList>
            <consortium name="DOE Joint Genome Institute"/>
            <person name="Tisserant E."/>
            <person name="Malbreil M."/>
            <person name="Kuo A."/>
            <person name="Kohler A."/>
            <person name="Symeonidi A."/>
            <person name="Balestrini R."/>
            <person name="Charron P."/>
            <person name="Duensing N."/>
            <person name="Frei-dit-Frey N."/>
            <person name="Gianinazzi-Pearson V."/>
            <person name="Gilbert B."/>
            <person name="Handa Y."/>
            <person name="Hijri M."/>
            <person name="Kaul R."/>
            <person name="Kawaguchi M."/>
            <person name="Krajinski F."/>
            <person name="Lammers P."/>
            <person name="Lapierre D."/>
            <person name="Masclaux F.G."/>
            <person name="Murat C."/>
            <person name="Morin E."/>
            <person name="Ndikumana S."/>
            <person name="Pagni M."/>
            <person name="Petitpierre D."/>
            <person name="Requena N."/>
            <person name="Rosikiewicz P."/>
            <person name="Riley R."/>
            <person name="Saito K."/>
            <person name="San Clemente H."/>
            <person name="Shapiro H."/>
            <person name="van Tuinen D."/>
            <person name="Becard G."/>
            <person name="Bonfante P."/>
            <person name="Paszkowski U."/>
            <person name="Shachar-Hill Y."/>
            <person name="Young J.P."/>
            <person name="Sanders I.R."/>
            <person name="Henrissat B."/>
            <person name="Rensing S.A."/>
            <person name="Grigoriev I.V."/>
            <person name="Corradi N."/>
            <person name="Roux C."/>
            <person name="Martin F."/>
        </authorList>
    </citation>
    <scope>NUCLEOTIDE SEQUENCE</scope>
    <source>
        <strain evidence="1">DAOM 197198</strain>
    </source>
</reference>